<feature type="domain" description="PCI" evidence="2">
    <location>
        <begin position="137"/>
        <end position="302"/>
    </location>
</feature>
<evidence type="ECO:0000313" key="3">
    <source>
        <dbReference type="EMBL" id="GJN21518.1"/>
    </source>
</evidence>
<reference evidence="3" key="2">
    <citation type="submission" date="2021-12" db="EMBL/GenBank/DDBJ databases">
        <title>Resequencing data analysis of finger millet.</title>
        <authorList>
            <person name="Hatakeyama M."/>
            <person name="Aluri S."/>
            <person name="Balachadran M.T."/>
            <person name="Sivarajan S.R."/>
            <person name="Poveda L."/>
            <person name="Shimizu-Inatsugi R."/>
            <person name="Schlapbach R."/>
            <person name="Sreeman S.M."/>
            <person name="Shimizu K.K."/>
        </authorList>
    </citation>
    <scope>NUCLEOTIDE SEQUENCE</scope>
</reference>
<dbReference type="Pfam" id="PF10602">
    <property type="entry name" value="RPN7"/>
    <property type="match status" value="1"/>
</dbReference>
<dbReference type="InterPro" id="IPR049549">
    <property type="entry name" value="RPN7_PSMD6_C"/>
</dbReference>
<evidence type="ECO:0000259" key="2">
    <source>
        <dbReference type="PROSITE" id="PS50250"/>
    </source>
</evidence>
<keyword evidence="1" id="KW-0647">Proteasome</keyword>
<dbReference type="PROSITE" id="PS50250">
    <property type="entry name" value="PCI"/>
    <property type="match status" value="1"/>
</dbReference>
<proteinExistence type="predicted"/>
<dbReference type="Pfam" id="PF01399">
    <property type="entry name" value="PCI"/>
    <property type="match status" value="1"/>
</dbReference>
<keyword evidence="4" id="KW-1185">Reference proteome</keyword>
<protein>
    <recommendedName>
        <fullName evidence="2">PCI domain-containing protein</fullName>
    </recommendedName>
</protein>
<dbReference type="InterPro" id="IPR000717">
    <property type="entry name" value="PCI_dom"/>
</dbReference>
<sequence length="330" mass="37398">MDGGGDEGQQERHLVLAHKLFLLARPDVDDLSKVALRAEVLDAVKSDDMAPLFESLTASGLLEPDAALLAEMRGKINEETRKLDEKIVDAEENLGESEVREAHLAKSLYFIKVGEKEKALEQLKVTEGKTVAVGQKMDLVFYTLQIGFFHMDFDLISKSIDKAKNLFEEGGDWERKNRLKVVDSPEILAVIGKVPHLSEFLNCLYNCQYKSFFAAFSGLTEQIKLDRYLQPHFRYYMREVRIVVYSQFLESYKSVTMEAMAAAFGVTVDFIDQELSRFIAAGKLHCKIDKVAGVLETNRPDARNAFYQATIKQGDFLLNRIQKLSRVIDL</sequence>
<dbReference type="GO" id="GO:0043161">
    <property type="term" value="P:proteasome-mediated ubiquitin-dependent protein catabolic process"/>
    <property type="evidence" value="ECO:0007669"/>
    <property type="project" value="TreeGrafter"/>
</dbReference>
<reference evidence="3" key="1">
    <citation type="journal article" date="2018" name="DNA Res.">
        <title>Multiple hybrid de novo genome assembly of finger millet, an orphan allotetraploid crop.</title>
        <authorList>
            <person name="Hatakeyama M."/>
            <person name="Aluri S."/>
            <person name="Balachadran M.T."/>
            <person name="Sivarajan S.R."/>
            <person name="Patrignani A."/>
            <person name="Gruter S."/>
            <person name="Poveda L."/>
            <person name="Shimizu-Inatsugi R."/>
            <person name="Baeten J."/>
            <person name="Francoijs K.J."/>
            <person name="Nataraja K.N."/>
            <person name="Reddy Y.A.N."/>
            <person name="Phadnis S."/>
            <person name="Ravikumar R.L."/>
            <person name="Schlapbach R."/>
            <person name="Sreeman S.M."/>
            <person name="Shimizu K.K."/>
        </authorList>
    </citation>
    <scope>NUCLEOTIDE SEQUENCE</scope>
</reference>
<dbReference type="InterPro" id="IPR036390">
    <property type="entry name" value="WH_DNA-bd_sf"/>
</dbReference>
<dbReference type="SMART" id="SM00088">
    <property type="entry name" value="PINT"/>
    <property type="match status" value="1"/>
</dbReference>
<evidence type="ECO:0000256" key="1">
    <source>
        <dbReference type="ARBA" id="ARBA00022942"/>
    </source>
</evidence>
<comment type="caution">
    <text evidence="3">The sequence shown here is derived from an EMBL/GenBank/DDBJ whole genome shotgun (WGS) entry which is preliminary data.</text>
</comment>
<gene>
    <name evidence="3" type="primary">gb09000</name>
    <name evidence="3" type="ORF">PR202_gb09000</name>
</gene>
<dbReference type="SUPFAM" id="SSF46785">
    <property type="entry name" value="Winged helix' DNA-binding domain"/>
    <property type="match status" value="1"/>
</dbReference>
<accession>A0AAV5EGN4</accession>
<dbReference type="Proteomes" id="UP001054889">
    <property type="component" value="Unassembled WGS sequence"/>
</dbReference>
<dbReference type="AlphaFoldDB" id="A0AAV5EGN4"/>
<dbReference type="PANTHER" id="PTHR14145">
    <property type="entry name" value="26S PROTESOME SUBUNIT 6"/>
    <property type="match status" value="1"/>
</dbReference>
<evidence type="ECO:0000313" key="4">
    <source>
        <dbReference type="Proteomes" id="UP001054889"/>
    </source>
</evidence>
<dbReference type="InterPro" id="IPR045135">
    <property type="entry name" value="Rpn7_N"/>
</dbReference>
<dbReference type="PANTHER" id="PTHR14145:SF1">
    <property type="entry name" value="26S PROTEASOME NON-ATPASE REGULATORY SUBUNIT 6"/>
    <property type="match status" value="1"/>
</dbReference>
<organism evidence="3 4">
    <name type="scientific">Eleusine coracana subsp. coracana</name>
    <dbReference type="NCBI Taxonomy" id="191504"/>
    <lineage>
        <taxon>Eukaryota</taxon>
        <taxon>Viridiplantae</taxon>
        <taxon>Streptophyta</taxon>
        <taxon>Embryophyta</taxon>
        <taxon>Tracheophyta</taxon>
        <taxon>Spermatophyta</taxon>
        <taxon>Magnoliopsida</taxon>
        <taxon>Liliopsida</taxon>
        <taxon>Poales</taxon>
        <taxon>Poaceae</taxon>
        <taxon>PACMAD clade</taxon>
        <taxon>Chloridoideae</taxon>
        <taxon>Cynodonteae</taxon>
        <taxon>Eleusininae</taxon>
        <taxon>Eleusine</taxon>
    </lineage>
</organism>
<dbReference type="Gene3D" id="1.25.40.570">
    <property type="match status" value="2"/>
</dbReference>
<dbReference type="InterPro" id="IPR019585">
    <property type="entry name" value="Rpn7/CSN1"/>
</dbReference>
<dbReference type="Pfam" id="PF21154">
    <property type="entry name" value="RPN7_PSMD6_C"/>
    <property type="match status" value="1"/>
</dbReference>
<dbReference type="EMBL" id="BQKI01000075">
    <property type="protein sequence ID" value="GJN21518.1"/>
    <property type="molecule type" value="Genomic_DNA"/>
</dbReference>
<name>A0AAV5EGN4_ELECO</name>
<dbReference type="GO" id="GO:0000502">
    <property type="term" value="C:proteasome complex"/>
    <property type="evidence" value="ECO:0007669"/>
    <property type="project" value="UniProtKB-KW"/>
</dbReference>